<evidence type="ECO:0000313" key="4">
    <source>
        <dbReference type="Proteomes" id="UP000663836"/>
    </source>
</evidence>
<dbReference type="InterPro" id="IPR019734">
    <property type="entry name" value="TPR_rpt"/>
</dbReference>
<gene>
    <name evidence="3" type="ORF">JBS370_LOCUS14803</name>
    <name evidence="2" type="ORF">ZHD862_LOCUS26123</name>
</gene>
<evidence type="ECO:0008006" key="5">
    <source>
        <dbReference type="Google" id="ProtNLM"/>
    </source>
</evidence>
<keyword evidence="1" id="KW-0802">TPR repeat</keyword>
<dbReference type="Gene3D" id="1.25.40.10">
    <property type="entry name" value="Tetratricopeptide repeat domain"/>
    <property type="match status" value="1"/>
</dbReference>
<evidence type="ECO:0000313" key="2">
    <source>
        <dbReference type="EMBL" id="CAF1265319.1"/>
    </source>
</evidence>
<evidence type="ECO:0000256" key="1">
    <source>
        <dbReference type="PROSITE-ProRule" id="PRU00339"/>
    </source>
</evidence>
<dbReference type="SMART" id="SM00028">
    <property type="entry name" value="TPR"/>
    <property type="match status" value="2"/>
</dbReference>
<dbReference type="PROSITE" id="PS50005">
    <property type="entry name" value="TPR"/>
    <property type="match status" value="1"/>
</dbReference>
<dbReference type="EMBL" id="CAJNOT010001930">
    <property type="protein sequence ID" value="CAF1265319.1"/>
    <property type="molecule type" value="Genomic_DNA"/>
</dbReference>
<dbReference type="AlphaFoldDB" id="A0A819BGK5"/>
<dbReference type="Gene3D" id="3.90.176.10">
    <property type="entry name" value="Toxin ADP-ribosyltransferase, Chain A, domain 1"/>
    <property type="match status" value="1"/>
</dbReference>
<feature type="repeat" description="TPR" evidence="1">
    <location>
        <begin position="564"/>
        <end position="597"/>
    </location>
</feature>
<dbReference type="InterPro" id="IPR011990">
    <property type="entry name" value="TPR-like_helical_dom_sf"/>
</dbReference>
<reference evidence="3" key="1">
    <citation type="submission" date="2021-02" db="EMBL/GenBank/DDBJ databases">
        <authorList>
            <person name="Nowell W R."/>
        </authorList>
    </citation>
    <scope>NUCLEOTIDE SEQUENCE</scope>
</reference>
<dbReference type="Proteomes" id="UP000663836">
    <property type="component" value="Unassembled WGS sequence"/>
</dbReference>
<dbReference type="SUPFAM" id="SSF48452">
    <property type="entry name" value="TPR-like"/>
    <property type="match status" value="1"/>
</dbReference>
<accession>A0A819BGK5</accession>
<sequence>MIDTRALHKKLTIPCQTKQSTAVFGHLADDYEYAPSTTWFQHLIRMLCFIKYDPNCQRRFINKYRQIYQNNKNNLNILNEFEQQYHHSNFIRWYTKDCFLFHCLNKALRQQDIHTSFLLHFFIYDLFHQVLSIRKLNNQNIQHIVYRGQIITKDELSYLNFSETKRYIYVNAFFSTTMEIRTALIFSGAGSYSKNDEEQSAVFKINIKENNEDYFGIYADIKDFSVNSDENEIIFTMGNAFVIDKVEYNEEEKVWFIELTLDHYGVDTSDWCDPDGDPIEEDESIRICHVNTSNMIEATFIHLGYLLQSAVKSSGTYQQVLIYYQLLRQYLGDFFSIVAYYVNFSCFYPWTMNEILNRLLYIARLWKERNKFESIIQLSDLLEQKRKDNLSFSAFFGLWLDDHPIGNMIFDVYIFLDLIPSIEYDAKNSIELNQQLASKSMEQNDKFLHYIFSTRKLDEPDVLFARVGVLCSQLKRMDLVMWYFERALNICPKLNNENNEFSQSQYWLENAYEIRLRNSDDEQYKAILKKDFYLALVDIHKRRKTFHLAVCYCQLAQTYDSKCLKIYEQLASIYENMHQYKDAKICYERAIELNTSLQ</sequence>
<dbReference type="Proteomes" id="UP000663864">
    <property type="component" value="Unassembled WGS sequence"/>
</dbReference>
<dbReference type="EMBL" id="CAJOBD010001364">
    <property type="protein sequence ID" value="CAF3792046.1"/>
    <property type="molecule type" value="Genomic_DNA"/>
</dbReference>
<dbReference type="SUPFAM" id="SSF56399">
    <property type="entry name" value="ADP-ribosylation"/>
    <property type="match status" value="1"/>
</dbReference>
<dbReference type="Pfam" id="PF13181">
    <property type="entry name" value="TPR_8"/>
    <property type="match status" value="1"/>
</dbReference>
<name>A0A819BGK5_9BILA</name>
<evidence type="ECO:0000313" key="3">
    <source>
        <dbReference type="EMBL" id="CAF3792046.1"/>
    </source>
</evidence>
<organism evidence="3 4">
    <name type="scientific">Rotaria sordida</name>
    <dbReference type="NCBI Taxonomy" id="392033"/>
    <lineage>
        <taxon>Eukaryota</taxon>
        <taxon>Metazoa</taxon>
        <taxon>Spiralia</taxon>
        <taxon>Gnathifera</taxon>
        <taxon>Rotifera</taxon>
        <taxon>Eurotatoria</taxon>
        <taxon>Bdelloidea</taxon>
        <taxon>Philodinida</taxon>
        <taxon>Philodinidae</taxon>
        <taxon>Rotaria</taxon>
    </lineage>
</organism>
<proteinExistence type="predicted"/>
<comment type="caution">
    <text evidence="3">The sequence shown here is derived from an EMBL/GenBank/DDBJ whole genome shotgun (WGS) entry which is preliminary data.</text>
</comment>
<protein>
    <recommendedName>
        <fullName evidence="5">Mono(ADP-ribosyl)transferase</fullName>
    </recommendedName>
</protein>